<dbReference type="EMBL" id="JAAKZV010000034">
    <property type="protein sequence ID" value="NGN64432.1"/>
    <property type="molecule type" value="Genomic_DNA"/>
</dbReference>
<name>A0A6G4TXE1_9ACTN</name>
<keyword evidence="1" id="KW-0472">Membrane</keyword>
<sequence>MLLIVGAVVDLVSLAIGVHMRDLLDRIMTASDSEIDRADTLYGLAGIVQTICFLAIATVFIVWFHRARKNAELFDVGQLRSSAGWAIGSWFIPIGNLAGGARQAWGRSRRGG</sequence>
<evidence type="ECO:0000256" key="1">
    <source>
        <dbReference type="SAM" id="Phobius"/>
    </source>
</evidence>
<evidence type="ECO:0000313" key="4">
    <source>
        <dbReference type="Proteomes" id="UP000481583"/>
    </source>
</evidence>
<proteinExistence type="predicted"/>
<evidence type="ECO:0000259" key="2">
    <source>
        <dbReference type="Pfam" id="PF14219"/>
    </source>
</evidence>
<comment type="caution">
    <text evidence="3">The sequence shown here is derived from an EMBL/GenBank/DDBJ whole genome shotgun (WGS) entry which is preliminary data.</text>
</comment>
<organism evidence="3 4">
    <name type="scientific">Streptomyces coryli</name>
    <dbReference type="NCBI Taxonomy" id="1128680"/>
    <lineage>
        <taxon>Bacteria</taxon>
        <taxon>Bacillati</taxon>
        <taxon>Actinomycetota</taxon>
        <taxon>Actinomycetes</taxon>
        <taxon>Kitasatosporales</taxon>
        <taxon>Streptomycetaceae</taxon>
        <taxon>Streptomyces</taxon>
    </lineage>
</organism>
<dbReference type="AlphaFoldDB" id="A0A6G4TXE1"/>
<feature type="domain" description="DUF4328" evidence="2">
    <location>
        <begin position="31"/>
        <end position="98"/>
    </location>
</feature>
<keyword evidence="4" id="KW-1185">Reference proteome</keyword>
<dbReference type="RefSeq" id="WP_165235724.1">
    <property type="nucleotide sequence ID" value="NZ_JAAKZV010000034.1"/>
</dbReference>
<accession>A0A6G4TXE1</accession>
<dbReference type="Proteomes" id="UP000481583">
    <property type="component" value="Unassembled WGS sequence"/>
</dbReference>
<evidence type="ECO:0000313" key="3">
    <source>
        <dbReference type="EMBL" id="NGN64432.1"/>
    </source>
</evidence>
<gene>
    <name evidence="3" type="ORF">G5C51_11025</name>
</gene>
<protein>
    <submittedName>
        <fullName evidence="3">DUF4328 domain-containing protein</fullName>
    </submittedName>
</protein>
<dbReference type="InterPro" id="IPR025565">
    <property type="entry name" value="DUF4328"/>
</dbReference>
<keyword evidence="1" id="KW-0812">Transmembrane</keyword>
<reference evidence="3 4" key="1">
    <citation type="submission" date="2020-02" db="EMBL/GenBank/DDBJ databases">
        <title>Whole-genome analyses of novel actinobacteria.</title>
        <authorList>
            <person name="Sahin N."/>
        </authorList>
    </citation>
    <scope>NUCLEOTIDE SEQUENCE [LARGE SCALE GENOMIC DNA]</scope>
    <source>
        <strain evidence="3 4">A7024</strain>
    </source>
</reference>
<feature type="transmembrane region" description="Helical" evidence="1">
    <location>
        <begin position="41"/>
        <end position="64"/>
    </location>
</feature>
<dbReference type="Pfam" id="PF14219">
    <property type="entry name" value="DUF4328"/>
    <property type="match status" value="1"/>
</dbReference>
<keyword evidence="1" id="KW-1133">Transmembrane helix</keyword>